<dbReference type="Proteomes" id="UP001055439">
    <property type="component" value="Chromosome 5"/>
</dbReference>
<dbReference type="EMBL" id="CP097507">
    <property type="protein sequence ID" value="URE06352.1"/>
    <property type="molecule type" value="Genomic_DNA"/>
</dbReference>
<accession>A0A9E7K707</accession>
<gene>
    <name evidence="1" type="ORF">MUK42_37780</name>
</gene>
<organism evidence="1 2">
    <name type="scientific">Musa troglodytarum</name>
    <name type="common">fe'i banana</name>
    <dbReference type="NCBI Taxonomy" id="320322"/>
    <lineage>
        <taxon>Eukaryota</taxon>
        <taxon>Viridiplantae</taxon>
        <taxon>Streptophyta</taxon>
        <taxon>Embryophyta</taxon>
        <taxon>Tracheophyta</taxon>
        <taxon>Spermatophyta</taxon>
        <taxon>Magnoliopsida</taxon>
        <taxon>Liliopsida</taxon>
        <taxon>Zingiberales</taxon>
        <taxon>Musaceae</taxon>
        <taxon>Musa</taxon>
    </lineage>
</organism>
<keyword evidence="2" id="KW-1185">Reference proteome</keyword>
<protein>
    <submittedName>
        <fullName evidence="1">Uncharacterized protein</fullName>
    </submittedName>
</protein>
<feature type="non-terminal residue" evidence="1">
    <location>
        <position position="1"/>
    </location>
</feature>
<dbReference type="AlphaFoldDB" id="A0A9E7K707"/>
<reference evidence="1" key="1">
    <citation type="submission" date="2022-05" db="EMBL/GenBank/DDBJ databases">
        <title>The Musa troglodytarum L. genome provides insights into the mechanism of non-climacteric behaviour and enrichment of carotenoids.</title>
        <authorList>
            <person name="Wang J."/>
        </authorList>
    </citation>
    <scope>NUCLEOTIDE SEQUENCE</scope>
    <source>
        <tissue evidence="1">Leaf</tissue>
    </source>
</reference>
<proteinExistence type="predicted"/>
<evidence type="ECO:0000313" key="2">
    <source>
        <dbReference type="Proteomes" id="UP001055439"/>
    </source>
</evidence>
<evidence type="ECO:0000313" key="1">
    <source>
        <dbReference type="EMBL" id="URE06352.1"/>
    </source>
</evidence>
<name>A0A9E7K707_9LILI</name>
<sequence length="153" mass="17198">NSADRYCSGWGRNNYYSRSELVGAGSSQIQLLSPNNSLLLPVIHTFLLCLISEAVRFSPKAGRSDAKSFPDGWMILYETLATPRVSSVLSLFLLDFAKRIWDPIIFWNDFSYRTYTKAENTSEDNNTTGFRLKNKKSIIYLLSSSITSSSGCD</sequence>